<reference evidence="3 4" key="1">
    <citation type="submission" date="2018-08" db="EMBL/GenBank/DDBJ databases">
        <title>A genome reference for cultivated species of the human gut microbiota.</title>
        <authorList>
            <person name="Zou Y."/>
            <person name="Xue W."/>
            <person name="Luo G."/>
        </authorList>
    </citation>
    <scope>NUCLEOTIDE SEQUENCE [LARGE SCALE GENOMIC DNA]</scope>
    <source>
        <strain evidence="3 4">AF06-19</strain>
    </source>
</reference>
<feature type="domain" description="LXG" evidence="2">
    <location>
        <begin position="2"/>
        <end position="232"/>
    </location>
</feature>
<dbReference type="InterPro" id="IPR006829">
    <property type="entry name" value="LXG_dom"/>
</dbReference>
<accession>A0A413DL80</accession>
<evidence type="ECO:0000259" key="2">
    <source>
        <dbReference type="PROSITE" id="PS51756"/>
    </source>
</evidence>
<name>A0A413DL80_9FIRM</name>
<organism evidence="3 4">
    <name type="scientific">Agathobacter rectalis</name>
    <dbReference type="NCBI Taxonomy" id="39491"/>
    <lineage>
        <taxon>Bacteria</taxon>
        <taxon>Bacillati</taxon>
        <taxon>Bacillota</taxon>
        <taxon>Clostridia</taxon>
        <taxon>Lachnospirales</taxon>
        <taxon>Lachnospiraceae</taxon>
        <taxon>Agathobacter</taxon>
    </lineage>
</organism>
<evidence type="ECO:0000313" key="3">
    <source>
        <dbReference type="EMBL" id="RGW87020.1"/>
    </source>
</evidence>
<evidence type="ECO:0000313" key="4">
    <source>
        <dbReference type="Proteomes" id="UP000283683"/>
    </source>
</evidence>
<evidence type="ECO:0000256" key="1">
    <source>
        <dbReference type="ARBA" id="ARBA00034117"/>
    </source>
</evidence>
<dbReference type="PROSITE" id="PS51756">
    <property type="entry name" value="LXG"/>
    <property type="match status" value="1"/>
</dbReference>
<gene>
    <name evidence="3" type="ORF">DWV45_08515</name>
</gene>
<dbReference type="AlphaFoldDB" id="A0A413DL80"/>
<protein>
    <recommendedName>
        <fullName evidence="2">LXG domain-containing protein</fullName>
    </recommendedName>
</protein>
<dbReference type="RefSeq" id="WP_118326799.1">
    <property type="nucleotide sequence ID" value="NZ_QSAZ01000007.1"/>
</dbReference>
<sequence>MEGFQINYTDIYDLFWEYKTNLENLMNKIDTCENCINFFIKNAVFTGETGDAVKSYLTDVHITMLSSIRVTAQNLLDNMTLYKAGYYDIDNSTNFKLSEEAIRAFRTKLSTNYSDTESYTGKIQGAVSGISDISGVGTPSTNGVLELHEQLDQELLNLITEVQSHESSTVTALENSVELLLSSLNTCIAKIGLNTAAIASYESNSFYTDKDVYALANISELFYQQHEDNKDVYDAICEAEQNLKDAAEERETQGVWKTVAGVGLLVVGGVCIVASWGTATPIVAAAEGIVGTGTTILGVADSAEGAQDIYYGSIGDIDSTAVNDLKYVVFQGNEEAYYLTESVFAFAASAMIPIGQAASAGNLTFRSGATIVAKEGIATAAGAGAQKYTTDLTGNQTAGMLAGMAASMATAKGLNGIEAGAKKLAKPKLGDVGDGGGSAFARNNLKSVLANESLTLDEFNTLRLADVNELSAEQIGKLKNIREAVPKIDSNTVIQKTIPFEDIGKYIGDDGYSTIRGYIARYDDVSHIHGYDNVVESSRLDYTINSDIRPYPEGGNAYGYIKFMTDDVDRIGIPYGTEFGGGNTDPAPCTRNGFTGARNGEVIPEWTVDGNLEPIEGAELHRVIDSEDSIVAIFDGEHFREVKK</sequence>
<dbReference type="EMBL" id="QSAZ01000007">
    <property type="protein sequence ID" value="RGW87020.1"/>
    <property type="molecule type" value="Genomic_DNA"/>
</dbReference>
<proteinExistence type="inferred from homology"/>
<dbReference type="Pfam" id="PF04740">
    <property type="entry name" value="LXG"/>
    <property type="match status" value="1"/>
</dbReference>
<dbReference type="Proteomes" id="UP000283683">
    <property type="component" value="Unassembled WGS sequence"/>
</dbReference>
<comment type="similarity">
    <text evidence="1">In the N-terminal section; belongs to the LXG family.</text>
</comment>
<comment type="caution">
    <text evidence="3">The sequence shown here is derived from an EMBL/GenBank/DDBJ whole genome shotgun (WGS) entry which is preliminary data.</text>
</comment>